<dbReference type="CTD" id="20325557"/>
<proteinExistence type="predicted"/>
<dbReference type="Proteomes" id="UP000054324">
    <property type="component" value="Unassembled WGS sequence"/>
</dbReference>
<dbReference type="GeneID" id="20325557"/>
<sequence>MFRRIHIILVLLPTATRALCPPDYTRLSADVCTIQLNESRHFCDACNLCSNYGKQHNQLVFLHGRNVNLVKTILQPGSRAWNGMHGFLGIPEFKSVAGWRDLDPKTPEITSAPDLFKWAVNQPDGNQPNLAYHKKYDAMYDIHSGPANYVREVHCECALDSTCRSIY</sequence>
<dbReference type="InterPro" id="IPR016187">
    <property type="entry name" value="CTDL_fold"/>
</dbReference>
<gene>
    <name evidence="2" type="ORF">T265_11389</name>
</gene>
<evidence type="ECO:0008006" key="4">
    <source>
        <dbReference type="Google" id="ProtNLM"/>
    </source>
</evidence>
<keyword evidence="1" id="KW-0732">Signal</keyword>
<organism evidence="2 3">
    <name type="scientific">Opisthorchis viverrini</name>
    <name type="common">Southeast Asian liver fluke</name>
    <dbReference type="NCBI Taxonomy" id="6198"/>
    <lineage>
        <taxon>Eukaryota</taxon>
        <taxon>Metazoa</taxon>
        <taxon>Spiralia</taxon>
        <taxon>Lophotrochozoa</taxon>
        <taxon>Platyhelminthes</taxon>
        <taxon>Trematoda</taxon>
        <taxon>Digenea</taxon>
        <taxon>Opisthorchiida</taxon>
        <taxon>Opisthorchiata</taxon>
        <taxon>Opisthorchiidae</taxon>
        <taxon>Opisthorchis</taxon>
    </lineage>
</organism>
<dbReference type="OrthoDB" id="6240229at2759"/>
<dbReference type="AlphaFoldDB" id="A0A074Z356"/>
<dbReference type="KEGG" id="ovi:T265_11389"/>
<name>A0A074Z356_OPIVI</name>
<reference evidence="2 3" key="1">
    <citation type="submission" date="2013-11" db="EMBL/GenBank/DDBJ databases">
        <title>Opisthorchis viverrini - life in the bile duct.</title>
        <authorList>
            <person name="Young N.D."/>
            <person name="Nagarajan N."/>
            <person name="Lin S.J."/>
            <person name="Korhonen P.K."/>
            <person name="Jex A.R."/>
            <person name="Hall R.S."/>
            <person name="Safavi-Hemami H."/>
            <person name="Kaewkong W."/>
            <person name="Bertrand D."/>
            <person name="Gao S."/>
            <person name="Seet Q."/>
            <person name="Wongkham S."/>
            <person name="Teh B.T."/>
            <person name="Wongkham C."/>
            <person name="Intapan P.M."/>
            <person name="Maleewong W."/>
            <person name="Yang X."/>
            <person name="Hu M."/>
            <person name="Wang Z."/>
            <person name="Hofmann A."/>
            <person name="Sternberg P.W."/>
            <person name="Tan P."/>
            <person name="Wang J."/>
            <person name="Gasser R.B."/>
        </authorList>
    </citation>
    <scope>NUCLEOTIDE SEQUENCE [LARGE SCALE GENOMIC DNA]</scope>
</reference>
<accession>A0A074Z356</accession>
<dbReference type="RefSeq" id="XP_009176294.1">
    <property type="nucleotide sequence ID" value="XM_009178030.1"/>
</dbReference>
<feature type="signal peptide" evidence="1">
    <location>
        <begin position="1"/>
        <end position="18"/>
    </location>
</feature>
<dbReference type="SUPFAM" id="SSF56436">
    <property type="entry name" value="C-type lectin-like"/>
    <property type="match status" value="1"/>
</dbReference>
<evidence type="ECO:0000313" key="3">
    <source>
        <dbReference type="Proteomes" id="UP000054324"/>
    </source>
</evidence>
<evidence type="ECO:0000256" key="1">
    <source>
        <dbReference type="SAM" id="SignalP"/>
    </source>
</evidence>
<feature type="chain" id="PRO_5001705313" description="C-type lectin domain-containing protein" evidence="1">
    <location>
        <begin position="19"/>
        <end position="167"/>
    </location>
</feature>
<keyword evidence="3" id="KW-1185">Reference proteome</keyword>
<dbReference type="EMBL" id="KL597114">
    <property type="protein sequence ID" value="KER19957.1"/>
    <property type="molecule type" value="Genomic_DNA"/>
</dbReference>
<evidence type="ECO:0000313" key="2">
    <source>
        <dbReference type="EMBL" id="KER19957.1"/>
    </source>
</evidence>
<protein>
    <recommendedName>
        <fullName evidence="4">C-type lectin domain-containing protein</fullName>
    </recommendedName>
</protein>